<keyword evidence="2 5" id="KW-0812">Transmembrane</keyword>
<dbReference type="Gene3D" id="1.20.120.1630">
    <property type="match status" value="1"/>
</dbReference>
<dbReference type="RefSeq" id="WP_266348759.1">
    <property type="nucleotide sequence ID" value="NZ_JAPKNG010000003.1"/>
</dbReference>
<gene>
    <name evidence="6" type="ORF">QO014_002221</name>
</gene>
<reference evidence="6 7" key="1">
    <citation type="submission" date="2023-07" db="EMBL/GenBank/DDBJ databases">
        <title>Genomic Encyclopedia of Type Strains, Phase IV (KMG-IV): sequencing the most valuable type-strain genomes for metagenomic binning, comparative biology and taxonomic classification.</title>
        <authorList>
            <person name="Goeker M."/>
        </authorList>
    </citation>
    <scope>NUCLEOTIDE SEQUENCE [LARGE SCALE GENOMIC DNA]</scope>
    <source>
        <strain evidence="6 7">B6-8</strain>
    </source>
</reference>
<evidence type="ECO:0000313" key="6">
    <source>
        <dbReference type="EMBL" id="MDQ0437829.1"/>
    </source>
</evidence>
<dbReference type="PANTHER" id="PTHR12714:SF9">
    <property type="entry name" value="PROTEIN-S-ISOPRENYLCYSTEINE O-METHYLTRANSFERASE"/>
    <property type="match status" value="1"/>
</dbReference>
<comment type="subcellular location">
    <subcellularLocation>
        <location evidence="1">Membrane</location>
        <topology evidence="1">Multi-pass membrane protein</topology>
    </subcellularLocation>
</comment>
<sequence length="194" mass="22144">MTPSIAEIIWIAGLIAWAVIRYPYTRRSRRHRIVGSVERTRQQSLVALSMVGVGIVPALYALFGFPKGADLPFSPVVAWIGVLAVLAYLFSFYRSHRDLGHNWSATLEIREKHALVTSGIYHYVRHPMYVSFWLMAVAQALLLQNWFVGLAGLVGIGILYFLRVKKEEKLMQDTFGLAYRDYAKRTARLIPKIY</sequence>
<feature type="transmembrane region" description="Helical" evidence="5">
    <location>
        <begin position="45"/>
        <end position="65"/>
    </location>
</feature>
<evidence type="ECO:0000256" key="2">
    <source>
        <dbReference type="ARBA" id="ARBA00022692"/>
    </source>
</evidence>
<organism evidence="6 7">
    <name type="scientific">Kaistia dalseonensis</name>
    <dbReference type="NCBI Taxonomy" id="410840"/>
    <lineage>
        <taxon>Bacteria</taxon>
        <taxon>Pseudomonadati</taxon>
        <taxon>Pseudomonadota</taxon>
        <taxon>Alphaproteobacteria</taxon>
        <taxon>Hyphomicrobiales</taxon>
        <taxon>Kaistiaceae</taxon>
        <taxon>Kaistia</taxon>
    </lineage>
</organism>
<feature type="transmembrane region" description="Helical" evidence="5">
    <location>
        <begin position="114"/>
        <end position="136"/>
    </location>
</feature>
<accession>A0ABU0H696</accession>
<evidence type="ECO:0000256" key="4">
    <source>
        <dbReference type="ARBA" id="ARBA00023136"/>
    </source>
</evidence>
<keyword evidence="7" id="KW-1185">Reference proteome</keyword>
<dbReference type="Pfam" id="PF04140">
    <property type="entry name" value="ICMT"/>
    <property type="match status" value="1"/>
</dbReference>
<dbReference type="PANTHER" id="PTHR12714">
    <property type="entry name" value="PROTEIN-S ISOPRENYLCYSTEINE O-METHYLTRANSFERASE"/>
    <property type="match status" value="1"/>
</dbReference>
<dbReference type="EMBL" id="JAUSVO010000003">
    <property type="protein sequence ID" value="MDQ0437829.1"/>
    <property type="molecule type" value="Genomic_DNA"/>
</dbReference>
<dbReference type="InterPro" id="IPR054851">
    <property type="entry name" value="Isoprenylcys_mtase"/>
</dbReference>
<dbReference type="InterPro" id="IPR007269">
    <property type="entry name" value="ICMT_MeTrfase"/>
</dbReference>
<evidence type="ECO:0000256" key="3">
    <source>
        <dbReference type="ARBA" id="ARBA00022989"/>
    </source>
</evidence>
<proteinExistence type="predicted"/>
<keyword evidence="3 5" id="KW-1133">Transmembrane helix</keyword>
<dbReference type="Proteomes" id="UP001241603">
    <property type="component" value="Unassembled WGS sequence"/>
</dbReference>
<dbReference type="NCBIfam" id="NF040696">
    <property type="entry name" value="isopcys_mtase"/>
    <property type="match status" value="1"/>
</dbReference>
<protein>
    <submittedName>
        <fullName evidence="6">Protein-S-isoprenylcysteine O-methyltransferase Ste14</fullName>
    </submittedName>
</protein>
<feature type="transmembrane region" description="Helical" evidence="5">
    <location>
        <begin position="142"/>
        <end position="162"/>
    </location>
</feature>
<evidence type="ECO:0000256" key="5">
    <source>
        <dbReference type="SAM" id="Phobius"/>
    </source>
</evidence>
<evidence type="ECO:0000256" key="1">
    <source>
        <dbReference type="ARBA" id="ARBA00004141"/>
    </source>
</evidence>
<comment type="caution">
    <text evidence="6">The sequence shown here is derived from an EMBL/GenBank/DDBJ whole genome shotgun (WGS) entry which is preliminary data.</text>
</comment>
<feature type="transmembrane region" description="Helical" evidence="5">
    <location>
        <begin position="6"/>
        <end position="24"/>
    </location>
</feature>
<keyword evidence="4 5" id="KW-0472">Membrane</keyword>
<name>A0ABU0H696_9HYPH</name>
<evidence type="ECO:0000313" key="7">
    <source>
        <dbReference type="Proteomes" id="UP001241603"/>
    </source>
</evidence>
<feature type="transmembrane region" description="Helical" evidence="5">
    <location>
        <begin position="71"/>
        <end position="93"/>
    </location>
</feature>